<keyword evidence="3 5" id="KW-0251">Elongation factor</keyword>
<accession>A0ABZ0UQ15</accession>
<evidence type="ECO:0000256" key="4">
    <source>
        <dbReference type="ARBA" id="ARBA00022917"/>
    </source>
</evidence>
<name>A0ABZ0UQ15_9RICK</name>
<dbReference type="InterPro" id="IPR009060">
    <property type="entry name" value="UBA-like_sf"/>
</dbReference>
<keyword evidence="5" id="KW-0963">Cytoplasm</keyword>
<evidence type="ECO:0000313" key="7">
    <source>
        <dbReference type="EMBL" id="WPX97762.1"/>
    </source>
</evidence>
<organism evidence="7 8">
    <name type="scientific">Candidatus Fokinia crypta</name>
    <dbReference type="NCBI Taxonomy" id="1920990"/>
    <lineage>
        <taxon>Bacteria</taxon>
        <taxon>Pseudomonadati</taxon>
        <taxon>Pseudomonadota</taxon>
        <taxon>Alphaproteobacteria</taxon>
        <taxon>Rickettsiales</taxon>
        <taxon>Candidatus Midichloriaceae</taxon>
        <taxon>Candidatus Fokinia</taxon>
    </lineage>
</organism>
<evidence type="ECO:0000256" key="3">
    <source>
        <dbReference type="ARBA" id="ARBA00022768"/>
    </source>
</evidence>
<keyword evidence="4 5" id="KW-0648">Protein biosynthesis</keyword>
<evidence type="ECO:0000313" key="8">
    <source>
        <dbReference type="Proteomes" id="UP001325140"/>
    </source>
</evidence>
<dbReference type="SUPFAM" id="SSF54713">
    <property type="entry name" value="Elongation factor Ts (EF-Ts), dimerisation domain"/>
    <property type="match status" value="1"/>
</dbReference>
<dbReference type="SUPFAM" id="SSF46934">
    <property type="entry name" value="UBA-like"/>
    <property type="match status" value="1"/>
</dbReference>
<dbReference type="PANTHER" id="PTHR11741:SF0">
    <property type="entry name" value="ELONGATION FACTOR TS, MITOCHONDRIAL"/>
    <property type="match status" value="1"/>
</dbReference>
<dbReference type="HAMAP" id="MF_00050">
    <property type="entry name" value="EF_Ts"/>
    <property type="match status" value="1"/>
</dbReference>
<feature type="region of interest" description="Involved in Mg(2+) ion dislocation from EF-Tu" evidence="5">
    <location>
        <begin position="82"/>
        <end position="85"/>
    </location>
</feature>
<dbReference type="InterPro" id="IPR014039">
    <property type="entry name" value="Transl_elong_EFTs/EF1B_dimer"/>
</dbReference>
<dbReference type="CDD" id="cd14275">
    <property type="entry name" value="UBA_EF-Ts"/>
    <property type="match status" value="1"/>
</dbReference>
<dbReference type="Gene3D" id="1.10.286.20">
    <property type="match status" value="1"/>
</dbReference>
<dbReference type="EMBL" id="CP110343">
    <property type="protein sequence ID" value="WPX97762.1"/>
    <property type="molecule type" value="Genomic_DNA"/>
</dbReference>
<sequence length="287" mass="31329">MHMNINDLIKTLRGMTQAPISECQKALKECNGDLNKAAEFLKKSGAAILSKNADRATKEGIICLSMTSDRKKAVLVRIQCETDFVARSEAFLKGSSQIASIILTKEPSDSIDEILEYTNNGVSVRNILEELAASLRENIVVGKVTSISTNSGRLHKYIHGAMGTDCGTICSVVAIDSDIESDAIELLGKNIAMHIAATSPISVDIESIPADFIAKEEATAIEEAKKAGKPESIIQKIVTGRMQKIYEESVLLEQKFIVDNSKKISEILSEIEGKVKVTKFVRMQLKE</sequence>
<gene>
    <name evidence="5" type="primary">tsf</name>
    <name evidence="7" type="ORF">Fokcrypt_00279</name>
</gene>
<evidence type="ECO:0000256" key="5">
    <source>
        <dbReference type="HAMAP-Rule" id="MF_00050"/>
    </source>
</evidence>
<dbReference type="Gene3D" id="3.30.479.20">
    <property type="entry name" value="Elongation factor Ts, dimerisation domain"/>
    <property type="match status" value="2"/>
</dbReference>
<dbReference type="Proteomes" id="UP001325140">
    <property type="component" value="Chromosome"/>
</dbReference>
<feature type="domain" description="Translation elongation factor EFTs/EF1B dimerisation" evidence="6">
    <location>
        <begin position="73"/>
        <end position="286"/>
    </location>
</feature>
<dbReference type="Gene3D" id="1.10.8.10">
    <property type="entry name" value="DNA helicase RuvA subunit, C-terminal domain"/>
    <property type="match status" value="1"/>
</dbReference>
<evidence type="ECO:0000256" key="2">
    <source>
        <dbReference type="ARBA" id="ARBA00016956"/>
    </source>
</evidence>
<comment type="subcellular location">
    <subcellularLocation>
        <location evidence="5">Cytoplasm</location>
    </subcellularLocation>
</comment>
<keyword evidence="8" id="KW-1185">Reference proteome</keyword>
<proteinExistence type="inferred from homology"/>
<dbReference type="InterPro" id="IPR001816">
    <property type="entry name" value="Transl_elong_EFTs/EF1B"/>
</dbReference>
<dbReference type="NCBIfam" id="TIGR00116">
    <property type="entry name" value="tsf"/>
    <property type="match status" value="1"/>
</dbReference>
<dbReference type="GO" id="GO:0003746">
    <property type="term" value="F:translation elongation factor activity"/>
    <property type="evidence" value="ECO:0007669"/>
    <property type="project" value="UniProtKB-KW"/>
</dbReference>
<reference evidence="7" key="1">
    <citation type="submission" date="2022-10" db="EMBL/GenBank/DDBJ databases">
        <title>Host association and intracellularity evolved multiple times independently in the Rickettsiales.</title>
        <authorList>
            <person name="Castelli M."/>
            <person name="Nardi T."/>
            <person name="Gammuto L."/>
            <person name="Bellinzona G."/>
            <person name="Sabaneyeva E."/>
            <person name="Potekhin A."/>
            <person name="Serra V."/>
            <person name="Petroni G."/>
            <person name="Sassera D."/>
        </authorList>
    </citation>
    <scope>NUCLEOTIDE SEQUENCE [LARGE SCALE GENOMIC DNA]</scope>
    <source>
        <strain evidence="7">US_Bl 11III1</strain>
    </source>
</reference>
<dbReference type="Pfam" id="PF00889">
    <property type="entry name" value="EF_TS"/>
    <property type="match status" value="1"/>
</dbReference>
<evidence type="ECO:0000256" key="1">
    <source>
        <dbReference type="ARBA" id="ARBA00005532"/>
    </source>
</evidence>
<dbReference type="InterPro" id="IPR036402">
    <property type="entry name" value="EF-Ts_dimer_sf"/>
</dbReference>
<evidence type="ECO:0000259" key="6">
    <source>
        <dbReference type="Pfam" id="PF00889"/>
    </source>
</evidence>
<protein>
    <recommendedName>
        <fullName evidence="2 5">Elongation factor Ts</fullName>
        <shortName evidence="5">EF-Ts</shortName>
    </recommendedName>
</protein>
<comment type="similarity">
    <text evidence="1 5">Belongs to the EF-Ts family.</text>
</comment>
<dbReference type="PANTHER" id="PTHR11741">
    <property type="entry name" value="ELONGATION FACTOR TS"/>
    <property type="match status" value="1"/>
</dbReference>
<comment type="function">
    <text evidence="5">Associates with the EF-Tu.GDP complex and induces the exchange of GDP to GTP. It remains bound to the aminoacyl-tRNA.EF-Tu.GTP complex up to the GTP hydrolysis stage on the ribosome.</text>
</comment>